<feature type="transmembrane region" description="Helical" evidence="2">
    <location>
        <begin position="69"/>
        <end position="90"/>
    </location>
</feature>
<dbReference type="EMBL" id="JAKELL010000050">
    <property type="protein sequence ID" value="KAH8987038.1"/>
    <property type="molecule type" value="Genomic_DNA"/>
</dbReference>
<evidence type="ECO:0000256" key="1">
    <source>
        <dbReference type="SAM" id="MobiDB-lite"/>
    </source>
</evidence>
<dbReference type="AlphaFoldDB" id="A0AAD4QB76"/>
<protein>
    <submittedName>
        <fullName evidence="3">Uncharacterized protein</fullName>
    </submittedName>
</protein>
<evidence type="ECO:0000313" key="4">
    <source>
        <dbReference type="Proteomes" id="UP001201163"/>
    </source>
</evidence>
<feature type="compositionally biased region" description="Basic residues" evidence="1">
    <location>
        <begin position="17"/>
        <end position="27"/>
    </location>
</feature>
<keyword evidence="2" id="KW-1133">Transmembrane helix</keyword>
<sequence length="202" mass="22416">MMSCTCRGSPAPTSGNSRRRGRSRRQRWAPLSTSGQCLPLEARANQFARPHIAIALALRDSTSFDFDQFFELNVVLIAQMHLLFILWTFLSGRLDALHAWQRAHTDTSRSVHDRDLNRAAGLSTVLRACPLRRGELCWSCSSRGCRGVSHLDLDIVAFIRRCSKAVTMAMGPETQLSGGTADAHFRHQQGSVGFDVDTSSSR</sequence>
<feature type="region of interest" description="Disordered" evidence="1">
    <location>
        <begin position="1"/>
        <end position="30"/>
    </location>
</feature>
<evidence type="ECO:0000313" key="3">
    <source>
        <dbReference type="EMBL" id="KAH8987038.1"/>
    </source>
</evidence>
<keyword evidence="2" id="KW-0472">Membrane</keyword>
<organism evidence="3 4">
    <name type="scientific">Lactarius akahatsu</name>
    <dbReference type="NCBI Taxonomy" id="416441"/>
    <lineage>
        <taxon>Eukaryota</taxon>
        <taxon>Fungi</taxon>
        <taxon>Dikarya</taxon>
        <taxon>Basidiomycota</taxon>
        <taxon>Agaricomycotina</taxon>
        <taxon>Agaricomycetes</taxon>
        <taxon>Russulales</taxon>
        <taxon>Russulaceae</taxon>
        <taxon>Lactarius</taxon>
    </lineage>
</organism>
<name>A0AAD4QB76_9AGAM</name>
<proteinExistence type="predicted"/>
<reference evidence="3" key="1">
    <citation type="submission" date="2022-01" db="EMBL/GenBank/DDBJ databases">
        <title>Comparative genomics reveals a dynamic genome evolution in the ectomycorrhizal milk-cap (Lactarius) mushrooms.</title>
        <authorList>
            <consortium name="DOE Joint Genome Institute"/>
            <person name="Lebreton A."/>
            <person name="Tang N."/>
            <person name="Kuo A."/>
            <person name="LaButti K."/>
            <person name="Drula E."/>
            <person name="Barry K."/>
            <person name="Clum A."/>
            <person name="Lipzen A."/>
            <person name="Mousain D."/>
            <person name="Ng V."/>
            <person name="Wang R."/>
            <person name="Wang X."/>
            <person name="Dai Y."/>
            <person name="Henrissat B."/>
            <person name="Grigoriev I.V."/>
            <person name="Guerin-Laguette A."/>
            <person name="Yu F."/>
            <person name="Martin F.M."/>
        </authorList>
    </citation>
    <scope>NUCLEOTIDE SEQUENCE</scope>
    <source>
        <strain evidence="3">QP</strain>
    </source>
</reference>
<dbReference type="Proteomes" id="UP001201163">
    <property type="component" value="Unassembled WGS sequence"/>
</dbReference>
<keyword evidence="2" id="KW-0812">Transmembrane</keyword>
<comment type="caution">
    <text evidence="3">The sequence shown here is derived from an EMBL/GenBank/DDBJ whole genome shotgun (WGS) entry which is preliminary data.</text>
</comment>
<gene>
    <name evidence="3" type="ORF">EDB92DRAFT_1877481</name>
</gene>
<accession>A0AAD4QB76</accession>
<keyword evidence="4" id="KW-1185">Reference proteome</keyword>
<evidence type="ECO:0000256" key="2">
    <source>
        <dbReference type="SAM" id="Phobius"/>
    </source>
</evidence>